<protein>
    <submittedName>
        <fullName evidence="1">Uncharacterized protein</fullName>
    </submittedName>
</protein>
<accession>A0A0D9W435</accession>
<evidence type="ECO:0000313" key="2">
    <source>
        <dbReference type="Proteomes" id="UP000032180"/>
    </source>
</evidence>
<evidence type="ECO:0000313" key="1">
    <source>
        <dbReference type="EnsemblPlants" id="LPERR04G06890.1"/>
    </source>
</evidence>
<keyword evidence="2" id="KW-1185">Reference proteome</keyword>
<reference evidence="1 2" key="1">
    <citation type="submission" date="2012-08" db="EMBL/GenBank/DDBJ databases">
        <title>Oryza genome evolution.</title>
        <authorList>
            <person name="Wing R.A."/>
        </authorList>
    </citation>
    <scope>NUCLEOTIDE SEQUENCE</scope>
</reference>
<dbReference type="eggNOG" id="ENOG502R4FT">
    <property type="taxonomic scope" value="Eukaryota"/>
</dbReference>
<dbReference type="HOGENOM" id="CLU_2254856_0_0_1"/>
<dbReference type="Proteomes" id="UP000032180">
    <property type="component" value="Chromosome 4"/>
</dbReference>
<organism evidence="1 2">
    <name type="scientific">Leersia perrieri</name>
    <dbReference type="NCBI Taxonomy" id="77586"/>
    <lineage>
        <taxon>Eukaryota</taxon>
        <taxon>Viridiplantae</taxon>
        <taxon>Streptophyta</taxon>
        <taxon>Embryophyta</taxon>
        <taxon>Tracheophyta</taxon>
        <taxon>Spermatophyta</taxon>
        <taxon>Magnoliopsida</taxon>
        <taxon>Liliopsida</taxon>
        <taxon>Poales</taxon>
        <taxon>Poaceae</taxon>
        <taxon>BOP clade</taxon>
        <taxon>Oryzoideae</taxon>
        <taxon>Oryzeae</taxon>
        <taxon>Oryzinae</taxon>
        <taxon>Leersia</taxon>
    </lineage>
</organism>
<reference evidence="2" key="2">
    <citation type="submission" date="2013-12" db="EMBL/GenBank/DDBJ databases">
        <authorList>
            <person name="Yu Y."/>
            <person name="Lee S."/>
            <person name="de Baynast K."/>
            <person name="Wissotski M."/>
            <person name="Liu L."/>
            <person name="Talag J."/>
            <person name="Goicoechea J."/>
            <person name="Angelova A."/>
            <person name="Jetty R."/>
            <person name="Kudrna D."/>
            <person name="Golser W."/>
            <person name="Rivera L."/>
            <person name="Zhang J."/>
            <person name="Wing R."/>
        </authorList>
    </citation>
    <scope>NUCLEOTIDE SEQUENCE</scope>
</reference>
<reference evidence="1" key="3">
    <citation type="submission" date="2015-04" db="UniProtKB">
        <authorList>
            <consortium name="EnsemblPlants"/>
        </authorList>
    </citation>
    <scope>IDENTIFICATION</scope>
</reference>
<sequence length="117" mass="12611">MEFSGFYNYKRGSRGNIKHKTAAAMPAFYPWSPVIAPAAAVPAGAGAGISKARPAATPSPPPSAVTVVEAGMYNGGGHAGGGVEYADVDRRAAMYISRVQERLRRERMTSEDWRKYY</sequence>
<dbReference type="Gramene" id="LPERR04G06890.1">
    <property type="protein sequence ID" value="LPERR04G06890.1"/>
    <property type="gene ID" value="LPERR04G06890"/>
</dbReference>
<dbReference type="AlphaFoldDB" id="A0A0D9W435"/>
<name>A0A0D9W435_9ORYZ</name>
<proteinExistence type="predicted"/>
<dbReference type="EnsemblPlants" id="LPERR04G06890.1">
    <property type="protein sequence ID" value="LPERR04G06890.1"/>
    <property type="gene ID" value="LPERR04G06890"/>
</dbReference>